<reference evidence="1" key="1">
    <citation type="submission" date="2025-08" db="UniProtKB">
        <authorList>
            <consortium name="RefSeq"/>
        </authorList>
    </citation>
    <scope>IDENTIFICATION</scope>
    <source>
        <tissue evidence="1">Whole insect</tissue>
    </source>
</reference>
<proteinExistence type="predicted"/>
<dbReference type="AlphaFoldDB" id="A0A6P7H1I8"/>
<accession>A0A6P7H1I8</accession>
<sequence>MADHNLSVLGLSETHWRGKGHFKTTAGNVVYFSGPGNKSTNGVAIIVPSKLNDCVIGYNTIDDRIISLKMRISTNTLHLVQVYAPTTAT</sequence>
<evidence type="ECO:0000313" key="1">
    <source>
        <dbReference type="RefSeq" id="XP_028151573.1"/>
    </source>
</evidence>
<dbReference type="SUPFAM" id="SSF56219">
    <property type="entry name" value="DNase I-like"/>
    <property type="match status" value="1"/>
</dbReference>
<protein>
    <submittedName>
        <fullName evidence="1">Craniofacial development protein 2-like</fullName>
    </submittedName>
</protein>
<dbReference type="RefSeq" id="XP_028151573.1">
    <property type="nucleotide sequence ID" value="XM_028295772.1"/>
</dbReference>
<name>A0A6P7H1I8_DIAVI</name>
<dbReference type="InterPro" id="IPR036691">
    <property type="entry name" value="Endo/exonu/phosph_ase_sf"/>
</dbReference>
<gene>
    <name evidence="1" type="primary">LOC114344953</name>
</gene>
<dbReference type="InParanoid" id="A0A6P7H1I8"/>
<dbReference type="Gene3D" id="3.60.10.10">
    <property type="entry name" value="Endonuclease/exonuclease/phosphatase"/>
    <property type="match status" value="1"/>
</dbReference>
<organism evidence="1">
    <name type="scientific">Diabrotica virgifera virgifera</name>
    <name type="common">western corn rootworm</name>
    <dbReference type="NCBI Taxonomy" id="50390"/>
    <lineage>
        <taxon>Eukaryota</taxon>
        <taxon>Metazoa</taxon>
        <taxon>Ecdysozoa</taxon>
        <taxon>Arthropoda</taxon>
        <taxon>Hexapoda</taxon>
        <taxon>Insecta</taxon>
        <taxon>Pterygota</taxon>
        <taxon>Neoptera</taxon>
        <taxon>Endopterygota</taxon>
        <taxon>Coleoptera</taxon>
        <taxon>Polyphaga</taxon>
        <taxon>Cucujiformia</taxon>
        <taxon>Chrysomeloidea</taxon>
        <taxon>Chrysomelidae</taxon>
        <taxon>Galerucinae</taxon>
        <taxon>Diabroticina</taxon>
        <taxon>Diabroticites</taxon>
        <taxon>Diabrotica</taxon>
    </lineage>
</organism>